<dbReference type="Pfam" id="PF04239">
    <property type="entry name" value="DUF421"/>
    <property type="match status" value="1"/>
</dbReference>
<dbReference type="PANTHER" id="PTHR34582:SF7">
    <property type="entry name" value="UPF0702 TRANSMEMBRANE PROTEIN YDFS"/>
    <property type="match status" value="1"/>
</dbReference>
<keyword evidence="10" id="KW-1185">Reference proteome</keyword>
<evidence type="ECO:0000256" key="6">
    <source>
        <dbReference type="ARBA" id="ARBA00023136"/>
    </source>
</evidence>
<comment type="subcellular location">
    <subcellularLocation>
        <location evidence="1">Cell membrane</location>
        <topology evidence="1">Multi-pass membrane protein</topology>
    </subcellularLocation>
</comment>
<gene>
    <name evidence="9" type="ORF">CLVI_02810</name>
</gene>
<feature type="transmembrane region" description="Helical" evidence="7">
    <location>
        <begin position="38"/>
        <end position="56"/>
    </location>
</feature>
<evidence type="ECO:0000256" key="3">
    <source>
        <dbReference type="ARBA" id="ARBA00022475"/>
    </source>
</evidence>
<name>A0A2T0BKG1_9CLOT</name>
<dbReference type="OrthoDB" id="1682423at2"/>
<dbReference type="Gene3D" id="3.30.240.20">
    <property type="entry name" value="bsu07140 like domains"/>
    <property type="match status" value="2"/>
</dbReference>
<dbReference type="InterPro" id="IPR012452">
    <property type="entry name" value="DUF1657"/>
</dbReference>
<keyword evidence="5 7" id="KW-1133">Transmembrane helix</keyword>
<dbReference type="PANTHER" id="PTHR34582">
    <property type="entry name" value="UPF0702 TRANSMEMBRANE PROTEIN YCAP"/>
    <property type="match status" value="1"/>
</dbReference>
<protein>
    <recommendedName>
        <fullName evidence="8">YetF C-terminal domain-containing protein</fullName>
    </recommendedName>
</protein>
<evidence type="ECO:0000256" key="7">
    <source>
        <dbReference type="SAM" id="Phobius"/>
    </source>
</evidence>
<evidence type="ECO:0000313" key="10">
    <source>
        <dbReference type="Proteomes" id="UP000239471"/>
    </source>
</evidence>
<evidence type="ECO:0000256" key="2">
    <source>
        <dbReference type="ARBA" id="ARBA00006448"/>
    </source>
</evidence>
<dbReference type="InterPro" id="IPR007353">
    <property type="entry name" value="DUF421"/>
</dbReference>
<keyword evidence="4 7" id="KW-0812">Transmembrane</keyword>
<evidence type="ECO:0000256" key="5">
    <source>
        <dbReference type="ARBA" id="ARBA00022989"/>
    </source>
</evidence>
<comment type="caution">
    <text evidence="9">The sequence shown here is derived from an EMBL/GenBank/DDBJ whole genome shotgun (WGS) entry which is preliminary data.</text>
</comment>
<dbReference type="GO" id="GO:0005886">
    <property type="term" value="C:plasma membrane"/>
    <property type="evidence" value="ECO:0007669"/>
    <property type="project" value="UniProtKB-SubCell"/>
</dbReference>
<dbReference type="EMBL" id="PVXQ01000002">
    <property type="protein sequence ID" value="PRR84355.1"/>
    <property type="molecule type" value="Genomic_DNA"/>
</dbReference>
<proteinExistence type="inferred from homology"/>
<comment type="similarity">
    <text evidence="2">Belongs to the UPF0702 family.</text>
</comment>
<evidence type="ECO:0000256" key="1">
    <source>
        <dbReference type="ARBA" id="ARBA00004651"/>
    </source>
</evidence>
<accession>A0A2T0BKG1</accession>
<evidence type="ECO:0000256" key="4">
    <source>
        <dbReference type="ARBA" id="ARBA00022692"/>
    </source>
</evidence>
<sequence>MQNWIIVLLRTFLLSILTLVVIRIIGKGSLSKTTPFKFVSYIVIAIIASLISLGLIENLVFGFISLAVWVVFSLALDYLSIKSKWFHNFVNGRETILIKDGKVMEENLMDVRFTGEELLRDLRSKNIFNLTDVEFAVMESTGEINALLKSEKKSITPHDLQKKVAPLSESQTVILDGNILDEPLSNKGLNQGWLKIQLSNLGVSLDNVFIGQVDSSGDLFIDLFDDSILLPQPKVKEMLYANISKVQADCLAFLLETNDLKAKEMYSDNAIKLKKMMDDLEPYLLR</sequence>
<organism evidence="9 10">
    <name type="scientific">Clostridium vincentii</name>
    <dbReference type="NCBI Taxonomy" id="52704"/>
    <lineage>
        <taxon>Bacteria</taxon>
        <taxon>Bacillati</taxon>
        <taxon>Bacillota</taxon>
        <taxon>Clostridia</taxon>
        <taxon>Eubacteriales</taxon>
        <taxon>Clostridiaceae</taxon>
        <taxon>Clostridium</taxon>
    </lineage>
</organism>
<evidence type="ECO:0000259" key="8">
    <source>
        <dbReference type="Pfam" id="PF04239"/>
    </source>
</evidence>
<reference evidence="9 10" key="1">
    <citation type="submission" date="2018-03" db="EMBL/GenBank/DDBJ databases">
        <title>Genome sequence of Clostridium vincentii DSM 10228.</title>
        <authorList>
            <person name="Poehlein A."/>
            <person name="Daniel R."/>
        </authorList>
    </citation>
    <scope>NUCLEOTIDE SEQUENCE [LARGE SCALE GENOMIC DNA]</scope>
    <source>
        <strain evidence="9 10">DSM 10228</strain>
    </source>
</reference>
<evidence type="ECO:0000313" key="9">
    <source>
        <dbReference type="EMBL" id="PRR84355.1"/>
    </source>
</evidence>
<dbReference type="InterPro" id="IPR023090">
    <property type="entry name" value="UPF0702_alpha/beta_dom_sf"/>
</dbReference>
<keyword evidence="3" id="KW-1003">Cell membrane</keyword>
<dbReference type="Proteomes" id="UP000239471">
    <property type="component" value="Unassembled WGS sequence"/>
</dbReference>
<dbReference type="RefSeq" id="WP_106058320.1">
    <property type="nucleotide sequence ID" value="NZ_PVXQ01000002.1"/>
</dbReference>
<dbReference type="Pfam" id="PF07870">
    <property type="entry name" value="DUF1657"/>
    <property type="match status" value="1"/>
</dbReference>
<keyword evidence="6 7" id="KW-0472">Membrane</keyword>
<feature type="domain" description="YetF C-terminal" evidence="8">
    <location>
        <begin position="82"/>
        <end position="214"/>
    </location>
</feature>
<feature type="transmembrane region" description="Helical" evidence="7">
    <location>
        <begin position="62"/>
        <end position="79"/>
    </location>
</feature>
<feature type="transmembrane region" description="Helical" evidence="7">
    <location>
        <begin position="6"/>
        <end position="26"/>
    </location>
</feature>
<dbReference type="AlphaFoldDB" id="A0A2T0BKG1"/>